<sequence length="600" mass="64982">MLDKDDLEKSPLQLSTAGRPQKHRTRQLLLLVATVALAGCHAVRFFSSRDARLSSAQLVQPQVGSIWWSQCPDDTTTYCSFLNVPLDYTDPKADETVSLALRMIPATVPPREQLGYLFTNPGGPGGSGTLAVLRFGKVLSRIVSGRYNIISWDPRSVNLTSPALDCFENAGDANRFQRDVEHTGLSFDARGSPALGFSPNASHAAGLSWTGKVDTFARALGSACETKANKAILRASSTAFTARDMKRIMEALGEETLKYWGFSYGTILGATFSAMFPELVGRVVLDGVSDSQTYTQDILEWGRSGMHDTRKTLEGFFSSCAKSGPVGCALARDNSTAASLEARYDALLEKLRDEPLAVGASEVGPGVLSASDVQYTMFHSLYAPKTWPHFAKLLADTERGDGSGMFAAANAGASSLGRKPSSTKHWPFRHPSGGFVSSTAAIMCSDTDTAVLRNTSVRSMWEYMRDLAEKTRSPTADIWTIWIMQCRHWGVKALEVYRGPWTVAEGLKKTNYPIVLFSLTADPVTPLAAAQKMQAGFGNESSTLVVQSGCVLPFASPAPGRSLRMPILRPLLARAPVPLHGQNVARLLRRRHSPCPGPAL</sequence>
<evidence type="ECO:0000256" key="1">
    <source>
        <dbReference type="ARBA" id="ARBA00010088"/>
    </source>
</evidence>
<dbReference type="InterPro" id="IPR051601">
    <property type="entry name" value="Serine_prot/Carboxylest_S33"/>
</dbReference>
<evidence type="ECO:0000259" key="4">
    <source>
        <dbReference type="Pfam" id="PF00561"/>
    </source>
</evidence>
<keyword evidence="3" id="KW-0812">Transmembrane</keyword>
<accession>A0A5C5FWP2</accession>
<evidence type="ECO:0000313" key="7">
    <source>
        <dbReference type="Proteomes" id="UP000311382"/>
    </source>
</evidence>
<keyword evidence="3" id="KW-0472">Membrane</keyword>
<gene>
    <name evidence="6" type="ORF">DMC30DRAFT_241356</name>
</gene>
<dbReference type="Proteomes" id="UP000311382">
    <property type="component" value="Unassembled WGS sequence"/>
</dbReference>
<dbReference type="Pfam" id="PF00561">
    <property type="entry name" value="Abhydrolase_1"/>
    <property type="match status" value="1"/>
</dbReference>
<evidence type="ECO:0000259" key="5">
    <source>
        <dbReference type="Pfam" id="PF08386"/>
    </source>
</evidence>
<keyword evidence="2" id="KW-0378">Hydrolase</keyword>
<comment type="similarity">
    <text evidence="1">Belongs to the peptidase S33 family.</text>
</comment>
<keyword evidence="3" id="KW-1133">Transmembrane helix</keyword>
<evidence type="ECO:0000313" key="6">
    <source>
        <dbReference type="EMBL" id="TNY20676.1"/>
    </source>
</evidence>
<feature type="transmembrane region" description="Helical" evidence="3">
    <location>
        <begin position="28"/>
        <end position="47"/>
    </location>
</feature>
<dbReference type="Pfam" id="PF08386">
    <property type="entry name" value="Abhydrolase_4"/>
    <property type="match status" value="1"/>
</dbReference>
<dbReference type="InterPro" id="IPR029058">
    <property type="entry name" value="AB_hydrolase_fold"/>
</dbReference>
<feature type="domain" description="Peptidase S33 tripeptidyl aminopeptidase-like C-terminal" evidence="5">
    <location>
        <begin position="483"/>
        <end position="547"/>
    </location>
</feature>
<organism evidence="6 7">
    <name type="scientific">Rhodotorula diobovata</name>
    <dbReference type="NCBI Taxonomy" id="5288"/>
    <lineage>
        <taxon>Eukaryota</taxon>
        <taxon>Fungi</taxon>
        <taxon>Dikarya</taxon>
        <taxon>Basidiomycota</taxon>
        <taxon>Pucciniomycotina</taxon>
        <taxon>Microbotryomycetes</taxon>
        <taxon>Sporidiobolales</taxon>
        <taxon>Sporidiobolaceae</taxon>
        <taxon>Rhodotorula</taxon>
    </lineage>
</organism>
<dbReference type="SUPFAM" id="SSF53474">
    <property type="entry name" value="alpha/beta-Hydrolases"/>
    <property type="match status" value="1"/>
</dbReference>
<reference evidence="6 7" key="1">
    <citation type="submission" date="2019-03" db="EMBL/GenBank/DDBJ databases">
        <title>Rhodosporidium diobovatum UCD-FST 08-225 genome sequencing, assembly, and annotation.</title>
        <authorList>
            <person name="Fakankun I.U."/>
            <person name="Fristensky B."/>
            <person name="Levin D.B."/>
        </authorList>
    </citation>
    <scope>NUCLEOTIDE SEQUENCE [LARGE SCALE GENOMIC DNA]</scope>
    <source>
        <strain evidence="6 7">UCD-FST 08-225</strain>
    </source>
</reference>
<dbReference type="InterPro" id="IPR013595">
    <property type="entry name" value="Pept_S33_TAP-like_C"/>
</dbReference>
<dbReference type="Gene3D" id="3.40.50.1820">
    <property type="entry name" value="alpha/beta hydrolase"/>
    <property type="match status" value="1"/>
</dbReference>
<dbReference type="STRING" id="5288.A0A5C5FWP2"/>
<evidence type="ECO:0000256" key="2">
    <source>
        <dbReference type="ARBA" id="ARBA00022801"/>
    </source>
</evidence>
<proteinExistence type="inferred from homology"/>
<protein>
    <submittedName>
        <fullName evidence="6">Uncharacterized protein</fullName>
    </submittedName>
</protein>
<evidence type="ECO:0000256" key="3">
    <source>
        <dbReference type="SAM" id="Phobius"/>
    </source>
</evidence>
<dbReference type="AlphaFoldDB" id="A0A5C5FWP2"/>
<comment type="caution">
    <text evidence="6">The sequence shown here is derived from an EMBL/GenBank/DDBJ whole genome shotgun (WGS) entry which is preliminary data.</text>
</comment>
<keyword evidence="7" id="KW-1185">Reference proteome</keyword>
<dbReference type="OrthoDB" id="425534at2759"/>
<dbReference type="PANTHER" id="PTHR43248">
    <property type="entry name" value="2-SUCCINYL-6-HYDROXY-2,4-CYCLOHEXADIENE-1-CARBOXYLATE SYNTHASE"/>
    <property type="match status" value="1"/>
</dbReference>
<feature type="domain" description="AB hydrolase-1" evidence="4">
    <location>
        <begin position="121"/>
        <end position="320"/>
    </location>
</feature>
<dbReference type="InterPro" id="IPR000073">
    <property type="entry name" value="AB_hydrolase_1"/>
</dbReference>
<dbReference type="PANTHER" id="PTHR43248:SF25">
    <property type="entry name" value="AB HYDROLASE-1 DOMAIN-CONTAINING PROTEIN-RELATED"/>
    <property type="match status" value="1"/>
</dbReference>
<dbReference type="GO" id="GO:0016787">
    <property type="term" value="F:hydrolase activity"/>
    <property type="evidence" value="ECO:0007669"/>
    <property type="project" value="UniProtKB-KW"/>
</dbReference>
<name>A0A5C5FWP2_9BASI</name>
<dbReference type="EMBL" id="SOZI01000060">
    <property type="protein sequence ID" value="TNY20676.1"/>
    <property type="molecule type" value="Genomic_DNA"/>
</dbReference>